<evidence type="ECO:0000313" key="1">
    <source>
        <dbReference type="EMBL" id="AEF57279.1"/>
    </source>
</evidence>
<protein>
    <submittedName>
        <fullName evidence="1">Uncharacterized protein</fullName>
    </submittedName>
</protein>
<dbReference type="EMBL" id="JF744988">
    <property type="protein sequence ID" value="AEF57279.1"/>
    <property type="molecule type" value="Genomic_DNA"/>
</dbReference>
<accession>F6M892</accession>
<dbReference type="GeneID" id="10894748"/>
<dbReference type="OrthoDB" id="15708at10239"/>
<dbReference type="KEGG" id="vg:10894748"/>
<gene>
    <name evidence="1" type="primary">97</name>
    <name evidence="1" type="ORF">SEA_FAITH1_97</name>
</gene>
<proteinExistence type="predicted"/>
<organism evidence="1 2">
    <name type="scientific">Mycobacterium phage Faith1</name>
    <dbReference type="NCBI Taxonomy" id="2920893"/>
    <lineage>
        <taxon>Viruses</taxon>
        <taxon>Duplodnaviria</taxon>
        <taxon>Heunggongvirae</taxon>
        <taxon>Uroviricota</taxon>
        <taxon>Caudoviricetes</taxon>
        <taxon>Vilmaviridae</taxon>
        <taxon>Lclasvirinae</taxon>
        <taxon>Faithunavirus</taxon>
        <taxon>Faithunavirus faith1</taxon>
    </lineage>
</organism>
<sequence length="138" mass="15466">MTDPKEVLEHLEAEKAAKAVKRDAINPEHYKDGWSDGAELISITENLTSSGGQAVQYIARATRLDTSKNKGKNSLEWIQDLEKAKWFLDREIKRLRGKTAMPVKPVLLGEQTYNINVGPNAVDYMRAMAATKHPRAFA</sequence>
<keyword evidence="2" id="KW-1185">Reference proteome</keyword>
<dbReference type="Proteomes" id="UP000009244">
    <property type="component" value="Segment"/>
</dbReference>
<dbReference type="RefSeq" id="YP_004539041.1">
    <property type="nucleotide sequence ID" value="NC_015584.1"/>
</dbReference>
<reference evidence="1 2" key="1">
    <citation type="journal article" date="2012" name="J. Virol.">
        <title>Complete Genome Sequences of 138 Mycobacteriophages.</title>
        <authorList>
            <consortium name="the Science Education Alliance Phage Hunters Advancing Genomics and Evolutionary Science Program"/>
            <consortium name="the KwaZulu-Natal Research Institute for Tuberculosis and HIV Mycobacterial Genetics Course Students"/>
            <consortium name="the Phage Hunters Integrating Research and Education Program"/>
            <person name="Hatfull G.F."/>
        </authorList>
    </citation>
    <scope>NUCLEOTIDE SEQUENCE [LARGE SCALE GENOMIC DNA]</scope>
</reference>
<name>F6M892_9CAUD</name>
<evidence type="ECO:0000313" key="2">
    <source>
        <dbReference type="Proteomes" id="UP000009244"/>
    </source>
</evidence>